<keyword evidence="2" id="KW-1133">Transmembrane helix</keyword>
<sequence>MLGLLAGLIRGHRARLLIFALLAGLTVAAAAAIPAWAGAAVAGTTAAALDDTAAGARAVRLGGVMLGDANRIAASWTVAADLLPAARFNRYGSVGATVTGAGPRGPETFRMNWVDGACDHLEVDGACATRADEIVLGPQTAARFGVAAGDTIDLAGVPGASVPLTVTGVFRSADPDDEFWTARTAPGLALDRGALLGDRGGFELLGTPIVDVTHDYVLRTDVALDFAATRADLAGLTPQRIGDLRLTSRLPDLLTALRGNEDALFRGAAITAAQLGLIGGFVLLLAAAQLAAERRDEAALAALRGAPAGTRALIAVTPGLLAIPVAAPAGFLAGFGATALAARAEFGFGPPVVPSLIWAGAAALGCVAVVVAAAVAHRPRGPVLEGLRRTPSRLRIRPLDAVTLVVVALAAAARYEIGNVGAANAEGIALLGPALVALAGGLLAARLVPPLAARVATSRLRTGRLGPGLAALQLARRPGGHRVLALFAIAIALLVQAVTAVDLGARAADERARWEVGADRVLAVRAATPQALRDAVHAADPDGRFAMPVLRTRQGGTALVAVEPDRLATVAARPRGLDQDRFRALTGLLHADAHPPVRVDGTALVLDVEADDLVSATDIAVHLVDPGGRPITVRLSLPEGPGPATVRAPVDGCAGGCRLSHFGFQPRPNGLRLFEMRQEGPARTVLTGADLGSPGRWRPGFNLGAALLTMQQDGPWLAASFTGVSPRDSVVEVRLRSSDVPVPVPVVVAAPEEGVNADGIREAAGFDLSPWPVAMVGGLPSLPGLGHNGMLIDYEYATRLIEGSDLNTAYEVWLSPDAPAGLPGELHAAGLTVAAETSVAGRAAQLVAEGPGQSTRLYLAAAVFGLVLALAGALLIVTVERPRRSADLTALRAQGLSAAVVGVASRWDRVVLVLTGVTAGVLLGWLSWTVHHDLLPVFADGRPPTVPPLPYWAAAAVLAATAALLALAARRDVGGAVTRGVGGSVTRRDTAGPAARGDAGGSAVRGDAGGSVARRDGRS</sequence>
<dbReference type="EMBL" id="JAVDYC010000001">
    <property type="protein sequence ID" value="MDR7324729.1"/>
    <property type="molecule type" value="Genomic_DNA"/>
</dbReference>
<dbReference type="Proteomes" id="UP001183629">
    <property type="component" value="Unassembled WGS sequence"/>
</dbReference>
<feature type="transmembrane region" description="Helical" evidence="2">
    <location>
        <begin position="857"/>
        <end position="879"/>
    </location>
</feature>
<keyword evidence="4" id="KW-1185">Reference proteome</keyword>
<feature type="transmembrane region" description="Helical" evidence="2">
    <location>
        <begin position="949"/>
        <end position="969"/>
    </location>
</feature>
<name>A0AAE3ZTA8_9ACTN</name>
<evidence type="ECO:0000256" key="1">
    <source>
        <dbReference type="SAM" id="MobiDB-lite"/>
    </source>
</evidence>
<dbReference type="AlphaFoldDB" id="A0AAE3ZTA8"/>
<protein>
    <recommendedName>
        <fullName evidence="5">FtsX-like permease family protein</fullName>
    </recommendedName>
</protein>
<evidence type="ECO:0000256" key="2">
    <source>
        <dbReference type="SAM" id="Phobius"/>
    </source>
</evidence>
<keyword evidence="2" id="KW-0812">Transmembrane</keyword>
<proteinExistence type="predicted"/>
<feature type="transmembrane region" description="Helical" evidence="2">
    <location>
        <begin position="272"/>
        <end position="292"/>
    </location>
</feature>
<feature type="transmembrane region" description="Helical" evidence="2">
    <location>
        <begin position="910"/>
        <end position="929"/>
    </location>
</feature>
<feature type="transmembrane region" description="Helical" evidence="2">
    <location>
        <begin position="398"/>
        <end position="415"/>
    </location>
</feature>
<reference evidence="3 4" key="1">
    <citation type="submission" date="2023-07" db="EMBL/GenBank/DDBJ databases">
        <title>Sequencing the genomes of 1000 actinobacteria strains.</title>
        <authorList>
            <person name="Klenk H.-P."/>
        </authorList>
    </citation>
    <scope>NUCLEOTIDE SEQUENCE [LARGE SCALE GENOMIC DNA]</scope>
    <source>
        <strain evidence="3 4">DSM 44711</strain>
    </source>
</reference>
<feature type="transmembrane region" description="Helical" evidence="2">
    <location>
        <begin position="427"/>
        <end position="448"/>
    </location>
</feature>
<evidence type="ECO:0000313" key="4">
    <source>
        <dbReference type="Proteomes" id="UP001183629"/>
    </source>
</evidence>
<gene>
    <name evidence="3" type="ORF">J2S44_004979</name>
</gene>
<accession>A0AAE3ZTA8</accession>
<keyword evidence="2" id="KW-0472">Membrane</keyword>
<organism evidence="3 4">
    <name type="scientific">Catenuloplanes niger</name>
    <dbReference type="NCBI Taxonomy" id="587534"/>
    <lineage>
        <taxon>Bacteria</taxon>
        <taxon>Bacillati</taxon>
        <taxon>Actinomycetota</taxon>
        <taxon>Actinomycetes</taxon>
        <taxon>Micromonosporales</taxon>
        <taxon>Micromonosporaceae</taxon>
        <taxon>Catenuloplanes</taxon>
    </lineage>
</organism>
<comment type="caution">
    <text evidence="3">The sequence shown here is derived from an EMBL/GenBank/DDBJ whole genome shotgun (WGS) entry which is preliminary data.</text>
</comment>
<dbReference type="RefSeq" id="WP_310418559.1">
    <property type="nucleotide sequence ID" value="NZ_JAVDYC010000001.1"/>
</dbReference>
<evidence type="ECO:0008006" key="5">
    <source>
        <dbReference type="Google" id="ProtNLM"/>
    </source>
</evidence>
<evidence type="ECO:0000313" key="3">
    <source>
        <dbReference type="EMBL" id="MDR7324729.1"/>
    </source>
</evidence>
<feature type="transmembrane region" description="Helical" evidence="2">
    <location>
        <begin position="313"/>
        <end position="336"/>
    </location>
</feature>
<feature type="transmembrane region" description="Helical" evidence="2">
    <location>
        <begin position="483"/>
        <end position="501"/>
    </location>
</feature>
<feature type="transmembrane region" description="Helical" evidence="2">
    <location>
        <begin position="356"/>
        <end position="377"/>
    </location>
</feature>
<feature type="region of interest" description="Disordered" evidence="1">
    <location>
        <begin position="981"/>
        <end position="1019"/>
    </location>
</feature>